<dbReference type="InterPro" id="IPR036388">
    <property type="entry name" value="WH-like_DNA-bd_sf"/>
</dbReference>
<dbReference type="eggNOG" id="arCOG05828">
    <property type="taxonomic scope" value="Archaea"/>
</dbReference>
<dbReference type="AlphaFoldDB" id="A0A075LV35"/>
<dbReference type="KEGG" id="ppac:PAP_08065"/>
<reference evidence="2 3" key="2">
    <citation type="journal article" date="2015" name="Genome Announc.">
        <title>Complete Genome Sequence of Hyperthermophilic Piezophilic Archaeon Palaeococcus pacificus DY20341T, Isolated from Deep-Sea Hydrothermal Sediments.</title>
        <authorList>
            <person name="Zeng X."/>
            <person name="Jebbar M."/>
            <person name="Shao Z."/>
        </authorList>
    </citation>
    <scope>NUCLEOTIDE SEQUENCE [LARGE SCALE GENOMIC DNA]</scope>
    <source>
        <strain evidence="2 3">DY20341</strain>
    </source>
</reference>
<protein>
    <recommendedName>
        <fullName evidence="4">ArsR family transcriptional regulator</fullName>
    </recommendedName>
</protein>
<evidence type="ECO:0008006" key="4">
    <source>
        <dbReference type="Google" id="ProtNLM"/>
    </source>
</evidence>
<keyword evidence="1" id="KW-0175">Coiled coil</keyword>
<dbReference type="InterPro" id="IPR036390">
    <property type="entry name" value="WH_DNA-bd_sf"/>
</dbReference>
<dbReference type="RefSeq" id="WP_048165498.1">
    <property type="nucleotide sequence ID" value="NZ_CP006019.1"/>
</dbReference>
<proteinExistence type="predicted"/>
<reference evidence="3" key="1">
    <citation type="submission" date="2013-06" db="EMBL/GenBank/DDBJ databases">
        <title>Complete Genome Sequence of Hyperthermophilic Palaeococcus pacificus DY20341T, Isolated from a Deep-Sea Hydrothermal Sediments.</title>
        <authorList>
            <person name="Zeng X."/>
            <person name="Shao Z."/>
        </authorList>
    </citation>
    <scope>NUCLEOTIDE SEQUENCE [LARGE SCALE GENOMIC DNA]</scope>
    <source>
        <strain evidence="3">DY20341</strain>
    </source>
</reference>
<dbReference type="GeneID" id="24842714"/>
<sequence length="73" mass="8713">MKHLKILEALNEKNELTVEEIAKESNLNLAETKKLLMRLSEQGKVESFEKEGKIYWKIKEVSEEEKKLKKEFY</sequence>
<dbReference type="EMBL" id="CP006019">
    <property type="protein sequence ID" value="AIF70001.1"/>
    <property type="molecule type" value="Genomic_DNA"/>
</dbReference>
<evidence type="ECO:0000256" key="1">
    <source>
        <dbReference type="SAM" id="Coils"/>
    </source>
</evidence>
<dbReference type="Pfam" id="PF13412">
    <property type="entry name" value="HTH_24"/>
    <property type="match status" value="1"/>
</dbReference>
<gene>
    <name evidence="2" type="ORF">PAP_08065</name>
</gene>
<dbReference type="HOGENOM" id="CLU_2748408_0_0_2"/>
<name>A0A075LV35_9EURY</name>
<dbReference type="Gene3D" id="1.10.10.10">
    <property type="entry name" value="Winged helix-like DNA-binding domain superfamily/Winged helix DNA-binding domain"/>
    <property type="match status" value="1"/>
</dbReference>
<feature type="coiled-coil region" evidence="1">
    <location>
        <begin position="4"/>
        <end position="42"/>
    </location>
</feature>
<evidence type="ECO:0000313" key="3">
    <source>
        <dbReference type="Proteomes" id="UP000027981"/>
    </source>
</evidence>
<dbReference type="Proteomes" id="UP000027981">
    <property type="component" value="Chromosome"/>
</dbReference>
<accession>A0A075LV35</accession>
<dbReference type="SUPFAM" id="SSF46785">
    <property type="entry name" value="Winged helix' DNA-binding domain"/>
    <property type="match status" value="1"/>
</dbReference>
<dbReference type="STRING" id="1343739.PAP_08065"/>
<evidence type="ECO:0000313" key="2">
    <source>
        <dbReference type="EMBL" id="AIF70001.1"/>
    </source>
</evidence>
<dbReference type="OrthoDB" id="85663at2157"/>
<organism evidence="2 3">
    <name type="scientific">Palaeococcus pacificus DY20341</name>
    <dbReference type="NCBI Taxonomy" id="1343739"/>
    <lineage>
        <taxon>Archaea</taxon>
        <taxon>Methanobacteriati</taxon>
        <taxon>Methanobacteriota</taxon>
        <taxon>Thermococci</taxon>
        <taxon>Thermococcales</taxon>
        <taxon>Thermococcaceae</taxon>
        <taxon>Palaeococcus</taxon>
    </lineage>
</organism>
<keyword evidence="3" id="KW-1185">Reference proteome</keyword>